<dbReference type="SUPFAM" id="SSF52172">
    <property type="entry name" value="CheY-like"/>
    <property type="match status" value="3"/>
</dbReference>
<organism evidence="12 13">
    <name type="scientific">Sphingobacterium hungaricum</name>
    <dbReference type="NCBI Taxonomy" id="2082723"/>
    <lineage>
        <taxon>Bacteria</taxon>
        <taxon>Pseudomonadati</taxon>
        <taxon>Bacteroidota</taxon>
        <taxon>Sphingobacteriia</taxon>
        <taxon>Sphingobacteriales</taxon>
        <taxon>Sphingobacteriaceae</taxon>
        <taxon>Sphingobacterium</taxon>
    </lineage>
</organism>
<evidence type="ECO:0000256" key="5">
    <source>
        <dbReference type="ARBA" id="ARBA00022777"/>
    </source>
</evidence>
<dbReference type="SMART" id="SM00387">
    <property type="entry name" value="HATPase_c"/>
    <property type="match status" value="1"/>
</dbReference>
<dbReference type="SMART" id="SM00388">
    <property type="entry name" value="HisKA"/>
    <property type="match status" value="1"/>
</dbReference>
<dbReference type="InterPro" id="IPR003661">
    <property type="entry name" value="HisK_dim/P_dom"/>
</dbReference>
<dbReference type="Proteomes" id="UP000616201">
    <property type="component" value="Unassembled WGS sequence"/>
</dbReference>
<comment type="caution">
    <text evidence="12">The sequence shown here is derived from an EMBL/GenBank/DDBJ whole genome shotgun (WGS) entry which is preliminary data.</text>
</comment>
<dbReference type="InterPro" id="IPR005467">
    <property type="entry name" value="His_kinase_dom"/>
</dbReference>
<keyword evidence="5 12" id="KW-0418">Kinase</keyword>
<dbReference type="AlphaFoldDB" id="A0A928UYS0"/>
<dbReference type="InterPro" id="IPR004358">
    <property type="entry name" value="Sig_transdc_His_kin-like_C"/>
</dbReference>
<dbReference type="InterPro" id="IPR029016">
    <property type="entry name" value="GAF-like_dom_sf"/>
</dbReference>
<dbReference type="SUPFAM" id="SSF55781">
    <property type="entry name" value="GAF domain-like"/>
    <property type="match status" value="1"/>
</dbReference>
<dbReference type="CDD" id="cd17546">
    <property type="entry name" value="REC_hyHK_CKI1_RcsC-like"/>
    <property type="match status" value="1"/>
</dbReference>
<dbReference type="InterPro" id="IPR003594">
    <property type="entry name" value="HATPase_dom"/>
</dbReference>
<evidence type="ECO:0000256" key="2">
    <source>
        <dbReference type="ARBA" id="ARBA00012438"/>
    </source>
</evidence>
<sequence length="1147" mass="129890">MTKNNKYRIQITLSIVGAYLIIVLSFFYFFNQLTNSTDYSERIIQITGEKLALTSQLHGEVSKVIQQKALFIQNNNRLNLNSYSKSQDSIQTIFARLNKSDEVSNENSSIFKSLKTNIDSITDLENFKQISSSKSSQELTIQLVSEQQTARNLIDSMDNDLLKARDRIVFEKHKDIQKAKIITISAIIVALFIIFYVLYKVIKALNFLRESAKNEFKLNKELKDVSKKVESANWVLEHSTILYEKLNGIDDERKICDITIQTASESLSSYASAIYIRKIDSYEFHLRAEQGLANKNENQNSFLEGEGFLGSIVKNKEHRIISLQESENYSINTTFIGNFPAQVILFPLVHENQCIGLLEVVGKFNKINQPSLLEYLKRIARNIATAIKFGQSHKLVENLLEETQRQTEELEAQQEELRITNEELIYKTNLLESSEEELRVQQEELSHTNFELTNKASELERRNLELNNAQKIVEQKIAEVEQASSYKSEFMANMSHELRTPLNSVLILAKLLQDNKKQNLTAEQVKYASVIHSAGSDLLELINELLDLAKIESGKVELNMESINAADFTNELHSLFKEIALQKNIEFTTTINAEIPKDFVTDEYRLQQILKNFLSNAFKFTEKSGKVDFSIDLKNDNLHFTVRDNGKGISGEKKDLIFEAFRQEDGSTSRKYGGTGLGLSISKEIASLLGGRIILESELEVGSSFTLVIPYQTEIKAETKIEIDEKPPTKETPLISKVDPMPIAVANEGNDLLKRILIIEDDTNFADILKTFAENYGFEVKIANDGVMGIKLAKQDIPDAIILDVMLPLTDGWEVLRTLKNDADTKNIPIHMMSAASLERKEFIEKGAIGFMAKPVSENSIKETFKTISLNISTTIKNVLLIEDQELQSDFIKNSFTDQNINVIQAFTAESALTKLNDSKNIDCIIMDLNLPDVTGLELLDEIKSIERYAEIPIIINTAYELTPKQTNHILSKSRAMVIKTGKSNSRLIDEVNLFLNKINTENYQPIKNTSNIVAKDGFRPNNLKGKKILVVDDDMRNVFALTTSLENQEMTVEVANNGKEAVDFLEDLQNKVDIVLMDIMMPEMDGYEAIEIIRKNKALKNLPIIAVTAKAMKGDREKSIQLGANDYVSKPIDMDKLISLMQVWIS</sequence>
<dbReference type="CDD" id="cd16922">
    <property type="entry name" value="HATPase_EvgS-ArcB-TorS-like"/>
    <property type="match status" value="1"/>
</dbReference>
<evidence type="ECO:0000256" key="1">
    <source>
        <dbReference type="ARBA" id="ARBA00000085"/>
    </source>
</evidence>
<dbReference type="Gene3D" id="1.10.287.130">
    <property type="match status" value="1"/>
</dbReference>
<evidence type="ECO:0000259" key="11">
    <source>
        <dbReference type="PROSITE" id="PS50110"/>
    </source>
</evidence>
<evidence type="ECO:0000256" key="9">
    <source>
        <dbReference type="SAM" id="Phobius"/>
    </source>
</evidence>
<feature type="domain" description="Histidine kinase" evidence="10">
    <location>
        <begin position="493"/>
        <end position="713"/>
    </location>
</feature>
<evidence type="ECO:0000256" key="7">
    <source>
        <dbReference type="PROSITE-ProRule" id="PRU00169"/>
    </source>
</evidence>
<dbReference type="Gene3D" id="3.30.450.40">
    <property type="match status" value="1"/>
</dbReference>
<dbReference type="RefSeq" id="WP_196935231.1">
    <property type="nucleotide sequence ID" value="NZ_MU158698.1"/>
</dbReference>
<keyword evidence="3 7" id="KW-0597">Phosphoprotein</keyword>
<keyword evidence="9" id="KW-1133">Transmembrane helix</keyword>
<evidence type="ECO:0000256" key="6">
    <source>
        <dbReference type="ARBA" id="ARBA00023012"/>
    </source>
</evidence>
<dbReference type="FunFam" id="3.30.565.10:FF:000010">
    <property type="entry name" value="Sensor histidine kinase RcsC"/>
    <property type="match status" value="1"/>
</dbReference>
<feature type="domain" description="Response regulatory" evidence="11">
    <location>
        <begin position="1028"/>
        <end position="1146"/>
    </location>
</feature>
<feature type="modified residue" description="4-aspartylphosphate" evidence="7">
    <location>
        <position position="1079"/>
    </location>
</feature>
<dbReference type="CDD" id="cd17574">
    <property type="entry name" value="REC_OmpR"/>
    <property type="match status" value="1"/>
</dbReference>
<dbReference type="Gene3D" id="3.30.565.10">
    <property type="entry name" value="Histidine kinase-like ATPase, C-terminal domain"/>
    <property type="match status" value="1"/>
</dbReference>
<protein>
    <recommendedName>
        <fullName evidence="2">histidine kinase</fullName>
        <ecNumber evidence="2">2.7.13.3</ecNumber>
    </recommendedName>
</protein>
<feature type="modified residue" description="4-aspartylphosphate" evidence="7">
    <location>
        <position position="804"/>
    </location>
</feature>
<feature type="transmembrane region" description="Helical" evidence="9">
    <location>
        <begin position="181"/>
        <end position="199"/>
    </location>
</feature>
<dbReference type="SUPFAM" id="SSF47384">
    <property type="entry name" value="Homodimeric domain of signal transducing histidine kinase"/>
    <property type="match status" value="1"/>
</dbReference>
<dbReference type="SMART" id="SM00448">
    <property type="entry name" value="REC"/>
    <property type="match status" value="3"/>
</dbReference>
<dbReference type="Gene3D" id="3.40.50.2300">
    <property type="match status" value="3"/>
</dbReference>
<feature type="domain" description="Response regulatory" evidence="11">
    <location>
        <begin position="755"/>
        <end position="869"/>
    </location>
</feature>
<reference evidence="12" key="1">
    <citation type="submission" date="2018-02" db="EMBL/GenBank/DDBJ databases">
        <authorList>
            <person name="Vasarhelyi B.M."/>
            <person name="Deshmukh S."/>
            <person name="Balint B."/>
            <person name="Kukolya J."/>
        </authorList>
    </citation>
    <scope>NUCLEOTIDE SEQUENCE</scope>
    <source>
        <strain evidence="12">KB22</strain>
    </source>
</reference>
<feature type="coiled-coil region" evidence="8">
    <location>
        <begin position="393"/>
        <end position="483"/>
    </location>
</feature>
<dbReference type="EMBL" id="PRDK01000004">
    <property type="protein sequence ID" value="MBE8713282.1"/>
    <property type="molecule type" value="Genomic_DNA"/>
</dbReference>
<dbReference type="Pfam" id="PF00072">
    <property type="entry name" value="Response_reg"/>
    <property type="match status" value="3"/>
</dbReference>
<name>A0A928UYS0_9SPHI</name>
<evidence type="ECO:0000256" key="4">
    <source>
        <dbReference type="ARBA" id="ARBA00022679"/>
    </source>
</evidence>
<evidence type="ECO:0000256" key="3">
    <source>
        <dbReference type="ARBA" id="ARBA00022553"/>
    </source>
</evidence>
<comment type="catalytic activity">
    <reaction evidence="1">
        <text>ATP + protein L-histidine = ADP + protein N-phospho-L-histidine.</text>
        <dbReference type="EC" id="2.7.13.3"/>
    </reaction>
</comment>
<keyword evidence="4" id="KW-0808">Transferase</keyword>
<dbReference type="PRINTS" id="PR00344">
    <property type="entry name" value="BCTRLSENSOR"/>
</dbReference>
<dbReference type="InterPro" id="IPR003018">
    <property type="entry name" value="GAF"/>
</dbReference>
<dbReference type="InterPro" id="IPR036890">
    <property type="entry name" value="HATPase_C_sf"/>
</dbReference>
<keyword evidence="6" id="KW-0902">Two-component regulatory system</keyword>
<gene>
    <name evidence="12" type="ORF">C4F49_06290</name>
</gene>
<feature type="domain" description="Response regulatory" evidence="11">
    <location>
        <begin position="878"/>
        <end position="988"/>
    </location>
</feature>
<dbReference type="InterPro" id="IPR001789">
    <property type="entry name" value="Sig_transdc_resp-reg_receiver"/>
</dbReference>
<dbReference type="SUPFAM" id="SSF55874">
    <property type="entry name" value="ATPase domain of HSP90 chaperone/DNA topoisomerase II/histidine kinase"/>
    <property type="match status" value="1"/>
</dbReference>
<dbReference type="PANTHER" id="PTHR45339:SF1">
    <property type="entry name" value="HYBRID SIGNAL TRANSDUCTION HISTIDINE KINASE J"/>
    <property type="match status" value="1"/>
</dbReference>
<keyword evidence="13" id="KW-1185">Reference proteome</keyword>
<dbReference type="Pfam" id="PF01590">
    <property type="entry name" value="GAF"/>
    <property type="match status" value="1"/>
</dbReference>
<dbReference type="PROSITE" id="PS50110">
    <property type="entry name" value="RESPONSE_REGULATORY"/>
    <property type="match status" value="3"/>
</dbReference>
<proteinExistence type="predicted"/>
<feature type="modified residue" description="4-aspartylphosphate" evidence="7">
    <location>
        <position position="928"/>
    </location>
</feature>
<dbReference type="Pfam" id="PF02518">
    <property type="entry name" value="HATPase_c"/>
    <property type="match status" value="1"/>
</dbReference>
<evidence type="ECO:0000313" key="13">
    <source>
        <dbReference type="Proteomes" id="UP000616201"/>
    </source>
</evidence>
<feature type="transmembrane region" description="Helical" evidence="9">
    <location>
        <begin position="12"/>
        <end position="30"/>
    </location>
</feature>
<evidence type="ECO:0000256" key="8">
    <source>
        <dbReference type="SAM" id="Coils"/>
    </source>
</evidence>
<evidence type="ECO:0000313" key="12">
    <source>
        <dbReference type="EMBL" id="MBE8713282.1"/>
    </source>
</evidence>
<keyword evidence="8" id="KW-0175">Coiled coil</keyword>
<evidence type="ECO:0000259" key="10">
    <source>
        <dbReference type="PROSITE" id="PS50109"/>
    </source>
</evidence>
<keyword evidence="9" id="KW-0472">Membrane</keyword>
<dbReference type="EC" id="2.7.13.3" evidence="2"/>
<dbReference type="PROSITE" id="PS50109">
    <property type="entry name" value="HIS_KIN"/>
    <property type="match status" value="1"/>
</dbReference>
<accession>A0A928UYS0</accession>
<dbReference type="InterPro" id="IPR036097">
    <property type="entry name" value="HisK_dim/P_sf"/>
</dbReference>
<dbReference type="InterPro" id="IPR011006">
    <property type="entry name" value="CheY-like_superfamily"/>
</dbReference>
<keyword evidence="9" id="KW-0812">Transmembrane</keyword>
<dbReference type="Pfam" id="PF00512">
    <property type="entry name" value="HisKA"/>
    <property type="match status" value="1"/>
</dbReference>
<dbReference type="GO" id="GO:0000155">
    <property type="term" value="F:phosphorelay sensor kinase activity"/>
    <property type="evidence" value="ECO:0007669"/>
    <property type="project" value="InterPro"/>
</dbReference>
<dbReference type="PANTHER" id="PTHR45339">
    <property type="entry name" value="HYBRID SIGNAL TRANSDUCTION HISTIDINE KINASE J"/>
    <property type="match status" value="1"/>
</dbReference>
<dbReference type="CDD" id="cd00082">
    <property type="entry name" value="HisKA"/>
    <property type="match status" value="1"/>
</dbReference>